<feature type="compositionally biased region" description="Polar residues" evidence="1">
    <location>
        <begin position="725"/>
        <end position="737"/>
    </location>
</feature>
<feature type="region of interest" description="Disordered" evidence="1">
    <location>
        <begin position="756"/>
        <end position="839"/>
    </location>
</feature>
<reference evidence="3 4" key="1">
    <citation type="submission" date="2017-03" db="EMBL/GenBank/DDBJ databases">
        <title>Genome Survey of Euroglyphus maynei.</title>
        <authorList>
            <person name="Arlian L.G."/>
            <person name="Morgan M.S."/>
            <person name="Rider S.D."/>
        </authorList>
    </citation>
    <scope>NUCLEOTIDE SEQUENCE [LARGE SCALE GENOMIC DNA]</scope>
    <source>
        <strain evidence="3">Arlian Lab</strain>
        <tissue evidence="3">Whole body</tissue>
    </source>
</reference>
<feature type="compositionally biased region" description="Low complexity" evidence="1">
    <location>
        <begin position="933"/>
        <end position="950"/>
    </location>
</feature>
<evidence type="ECO:0000259" key="2">
    <source>
        <dbReference type="SMART" id="SM01349"/>
    </source>
</evidence>
<accession>A0A1Y3BBZ1</accession>
<dbReference type="SMART" id="SM01349">
    <property type="entry name" value="TOG"/>
    <property type="match status" value="1"/>
</dbReference>
<proteinExistence type="predicted"/>
<feature type="region of interest" description="Disordered" evidence="1">
    <location>
        <begin position="129"/>
        <end position="227"/>
    </location>
</feature>
<feature type="compositionally biased region" description="Basic residues" evidence="1">
    <location>
        <begin position="192"/>
        <end position="201"/>
    </location>
</feature>
<feature type="compositionally biased region" description="Low complexity" evidence="1">
    <location>
        <begin position="202"/>
        <end position="224"/>
    </location>
</feature>
<dbReference type="OrthoDB" id="63891at2759"/>
<feature type="region of interest" description="Disordered" evidence="1">
    <location>
        <begin position="1"/>
        <end position="107"/>
    </location>
</feature>
<comment type="caution">
    <text evidence="3">The sequence shown here is derived from an EMBL/GenBank/DDBJ whole genome shotgun (WGS) entry which is preliminary data.</text>
</comment>
<keyword evidence="4" id="KW-1185">Reference proteome</keyword>
<name>A0A1Y3BBZ1_EURMA</name>
<dbReference type="EMBL" id="MUJZ01028130">
    <property type="protein sequence ID" value="OTF78392.1"/>
    <property type="molecule type" value="Genomic_DNA"/>
</dbReference>
<dbReference type="Proteomes" id="UP000194236">
    <property type="component" value="Unassembled WGS sequence"/>
</dbReference>
<sequence>MDDEDPVRIAQQCEHVTNSKNDNKLSKPGKPLSMFPNDQNNKDYTNRQRLITTENPNEEEEQNQKQEAEQLTNLLFKHNNSNEDEKEITKISQEDESSVYSNDIGEDQRYDFQKTNYEEENLAIMMRKTSGYNSGHGNPTNSEHLSKVSGGDSTITKATTQTINNNSSLNNRPANIVNQNNPKQQHQIKQNSHSRHHHHQQQQHSNQNRSTNQSSISNSRGSNHVNVNPTRQVTFANGYRNENNSTVVGQIAKKPTSLSILRTQDSPGSTHTNRTVSSDEGEIVTNQNRSCNTKNNQRNQCKETINRREPSSNDRIDNKMAAATSTSNFVPQGSSLASLAQLDADTLANIEYIPTMKDYLLPYYHPYYHDQLYHPATFAAAAATTSPILYPQTAAASLITNPHLLRFGIFPRVLIYQALSSIAEEQFAAVQALVRIVRDAPNEHLLLLLPHMDEFLSVFVSQLLLDSSSNFKVILWTLDIIELLTERFKLRIHPNLSQLVLLLSQRLGDNRIVIRDSVIKVFHQMMTRYCPQEMLDLLFKHVSSSAQHQQPLAFTSASKLREEMANRVTASIATFPRSRLNLPKLCFDIAPFLIDRRSLVRLAALECVATLAQALGPHKLGSLMTAVHSLETSLTAIDLDRLIASIQARLARRSLPRVGPDGNVQYVLRVPTSSDSWYYRRIYDADLEWIALGPTTPPINVPLLNTPTIGLTPKFSSKNSEDLSTESSEPSRTNDSSPAALKPETCQERMAIQQQGLLNSPDSEDIPPPVRSKITVGGAQHHRPCHNRSSTSPEPDAHKSVKIRSRSRSKPQSKQHSSSRKTINPDGMAQDPPSPFRNFSDRQQQRELEQRFHSLEAPQLHRSKTSQEFRPYGKHRTRRDQFIERLVRGESVDDSDLADAQWFRRSSTESLEAWRQYFGRFKKQMADMSLLNGPGRPYGSRPGSSSKFIQ</sequence>
<feature type="compositionally biased region" description="Polar residues" evidence="1">
    <location>
        <begin position="151"/>
        <end position="163"/>
    </location>
</feature>
<feature type="compositionally biased region" description="Basic and acidic residues" evidence="1">
    <location>
        <begin position="80"/>
        <end position="93"/>
    </location>
</feature>
<dbReference type="AlphaFoldDB" id="A0A1Y3BBZ1"/>
<protein>
    <recommendedName>
        <fullName evidence="2">TOG domain-containing protein</fullName>
    </recommendedName>
</protein>
<gene>
    <name evidence="3" type="ORF">BLA29_001520</name>
</gene>
<evidence type="ECO:0000313" key="4">
    <source>
        <dbReference type="Proteomes" id="UP000194236"/>
    </source>
</evidence>
<evidence type="ECO:0000256" key="1">
    <source>
        <dbReference type="SAM" id="MobiDB-lite"/>
    </source>
</evidence>
<feature type="domain" description="TOG" evidence="2">
    <location>
        <begin position="408"/>
        <end position="656"/>
    </location>
</feature>
<dbReference type="InterPro" id="IPR034085">
    <property type="entry name" value="TOG"/>
</dbReference>
<dbReference type="InterPro" id="IPR011989">
    <property type="entry name" value="ARM-like"/>
</dbReference>
<feature type="compositionally biased region" description="Polar residues" evidence="1">
    <location>
        <begin position="172"/>
        <end position="189"/>
    </location>
</feature>
<feature type="region of interest" description="Disordered" evidence="1">
    <location>
        <begin position="929"/>
        <end position="950"/>
    </location>
</feature>
<feature type="compositionally biased region" description="Basic residues" evidence="1">
    <location>
        <begin position="800"/>
        <end position="819"/>
    </location>
</feature>
<dbReference type="GO" id="GO:0000226">
    <property type="term" value="P:microtubule cytoskeleton organization"/>
    <property type="evidence" value="ECO:0007669"/>
    <property type="project" value="UniProtKB-ARBA"/>
</dbReference>
<feature type="region of interest" description="Disordered" evidence="1">
    <location>
        <begin position="711"/>
        <end position="744"/>
    </location>
</feature>
<dbReference type="Gene3D" id="1.25.10.10">
    <property type="entry name" value="Leucine-rich Repeat Variant"/>
    <property type="match status" value="1"/>
</dbReference>
<feature type="compositionally biased region" description="Polar residues" evidence="1">
    <location>
        <begin position="130"/>
        <end position="143"/>
    </location>
</feature>
<feature type="region of interest" description="Disordered" evidence="1">
    <location>
        <begin position="258"/>
        <end position="279"/>
    </location>
</feature>
<evidence type="ECO:0000313" key="3">
    <source>
        <dbReference type="EMBL" id="OTF78392.1"/>
    </source>
</evidence>
<dbReference type="InterPro" id="IPR016024">
    <property type="entry name" value="ARM-type_fold"/>
</dbReference>
<feature type="region of interest" description="Disordered" evidence="1">
    <location>
        <begin position="853"/>
        <end position="876"/>
    </location>
</feature>
<organism evidence="3 4">
    <name type="scientific">Euroglyphus maynei</name>
    <name type="common">Mayne's house dust mite</name>
    <dbReference type="NCBI Taxonomy" id="6958"/>
    <lineage>
        <taxon>Eukaryota</taxon>
        <taxon>Metazoa</taxon>
        <taxon>Ecdysozoa</taxon>
        <taxon>Arthropoda</taxon>
        <taxon>Chelicerata</taxon>
        <taxon>Arachnida</taxon>
        <taxon>Acari</taxon>
        <taxon>Acariformes</taxon>
        <taxon>Sarcoptiformes</taxon>
        <taxon>Astigmata</taxon>
        <taxon>Psoroptidia</taxon>
        <taxon>Analgoidea</taxon>
        <taxon>Pyroglyphidae</taxon>
        <taxon>Pyroglyphinae</taxon>
        <taxon>Euroglyphus</taxon>
    </lineage>
</organism>
<dbReference type="SUPFAM" id="SSF48371">
    <property type="entry name" value="ARM repeat"/>
    <property type="match status" value="1"/>
</dbReference>